<feature type="domain" description="ATPase of the ABC class C-terminal" evidence="1">
    <location>
        <begin position="169"/>
        <end position="447"/>
    </location>
</feature>
<organism evidence="4 5">
    <name type="scientific">Staphylococcus argensis</name>
    <dbReference type="NCBI Taxonomy" id="1607738"/>
    <lineage>
        <taxon>Bacteria</taxon>
        <taxon>Bacillati</taxon>
        <taxon>Bacillota</taxon>
        <taxon>Bacilli</taxon>
        <taxon>Bacillales</taxon>
        <taxon>Staphylococcaceae</taxon>
        <taxon>Staphylococcus</taxon>
    </lineage>
</organism>
<sequence>MKTAKDLKQLLHSIDGGKYGAYKRLNGNQYRFDDFTFVVEHVQADPFAPPSKVRVLIDRETAGIPDELLDSHDKVVAVTDFLTRAFGQEINRAQKGAKGSKGKMVIDRCGQEILDRSAVQIDEQQIEVRFEIGMPAAGRKILGKKAATIMIDHMPNVVEQALMYRNLDQDRLKEQVELYLNQQFIREELDRRDLVAFVGNDAILPRKNGVSDLPLQDAVPFTSPESYEITLDLPYGGQLTGMGIPVGITLIVGGGFHGKSTLLEALEIGVYNHIAQDGREFVITRADGMKIRAEDGRSVEKVNITPFIDNLPSKKDTAHFSTTNASGSTSQAANTMETLEAGSSLLLIDEDTTATNFMIRDDRMQKLIAPEKEPITPFASKVKPLYDDYQVSTILIVGGSGDYFDVADQVFMMDEYELKDVTDDAKAIAQAPEYQRDDISDSEFGDIPKRVPSKASFNKKGKDSRLKAKGKHAIMYGKEPIDISGLEQLADPSQTNCIAMMLDYYQHQLAGRKMSIVEAADTIYSKIAEEGFDAIAPKNRYPGDLALPRKQEFIATINRYRGLNIEE</sequence>
<reference evidence="4 5" key="1">
    <citation type="submission" date="2017-08" db="EMBL/GenBank/DDBJ databases">
        <title>Draft genome sequences of 64 type strains of genus Staph aureus.</title>
        <authorList>
            <person name="Cole K."/>
            <person name="Golubchik T."/>
            <person name="Russell J."/>
            <person name="Foster D."/>
            <person name="Llewelyn M."/>
            <person name="Wilson D."/>
            <person name="Crook D."/>
            <person name="Paul J."/>
        </authorList>
    </citation>
    <scope>NUCLEOTIDE SEQUENCE [LARGE SCALE GENOMIC DNA]</scope>
    <source>
        <strain evidence="4 5">DSM 29875</strain>
    </source>
</reference>
<dbReference type="Pfam" id="PF20446">
    <property type="entry name" value="ABC_N"/>
    <property type="match status" value="1"/>
</dbReference>
<dbReference type="PANTHER" id="PTHR38149">
    <property type="entry name" value="ATPASE"/>
    <property type="match status" value="1"/>
</dbReference>
<dbReference type="OrthoDB" id="9809999at2"/>
<dbReference type="InterPro" id="IPR049069">
    <property type="entry name" value="MRB1590-like_C"/>
</dbReference>
<evidence type="ECO:0000259" key="3">
    <source>
        <dbReference type="Pfam" id="PF21117"/>
    </source>
</evidence>
<dbReference type="GeneID" id="98298704"/>
<feature type="domain" description="MRB1590-like C-terminal" evidence="3">
    <location>
        <begin position="466"/>
        <end position="565"/>
    </location>
</feature>
<dbReference type="InterPro" id="IPR046833">
    <property type="entry name" value="ABC_N"/>
</dbReference>
<dbReference type="AlphaFoldDB" id="A0A2K4FAP8"/>
<dbReference type="InterPro" id="IPR046834">
    <property type="entry name" value="ABC_ATPase_C"/>
</dbReference>
<dbReference type="Pfam" id="PF21117">
    <property type="entry name" value="MRB1590_C"/>
    <property type="match status" value="1"/>
</dbReference>
<comment type="caution">
    <text evidence="4">The sequence shown here is derived from an EMBL/GenBank/DDBJ whole genome shotgun (WGS) entry which is preliminary data.</text>
</comment>
<dbReference type="InterPro" id="IPR019195">
    <property type="entry name" value="ABC_ATPase_put"/>
</dbReference>
<evidence type="ECO:0000259" key="1">
    <source>
        <dbReference type="Pfam" id="PF09818"/>
    </source>
</evidence>
<evidence type="ECO:0000259" key="2">
    <source>
        <dbReference type="Pfam" id="PF20446"/>
    </source>
</evidence>
<dbReference type="Pfam" id="PF09818">
    <property type="entry name" value="ABC_ATPase"/>
    <property type="match status" value="1"/>
</dbReference>
<evidence type="ECO:0000313" key="5">
    <source>
        <dbReference type="Proteomes" id="UP000242712"/>
    </source>
</evidence>
<keyword evidence="5" id="KW-1185">Reference proteome</keyword>
<name>A0A2K4FAP8_9STAP</name>
<dbReference type="EMBL" id="PPPX01000016">
    <property type="protein sequence ID" value="POA08432.1"/>
    <property type="molecule type" value="Genomic_DNA"/>
</dbReference>
<proteinExistence type="predicted"/>
<protein>
    <submittedName>
        <fullName evidence="4">ATPase</fullName>
    </submittedName>
</protein>
<dbReference type="RefSeq" id="WP_103372218.1">
    <property type="nucleotide sequence ID" value="NZ_CBCRVO010000002.1"/>
</dbReference>
<feature type="domain" description="ATPase of the ABC class N-terminal" evidence="2">
    <location>
        <begin position="5"/>
        <end position="164"/>
    </location>
</feature>
<accession>A0A2K4FAP8</accession>
<dbReference type="Proteomes" id="UP000242712">
    <property type="component" value="Unassembled WGS sequence"/>
</dbReference>
<gene>
    <name evidence="4" type="ORF">CD039_10150</name>
</gene>
<dbReference type="PANTHER" id="PTHR38149:SF1">
    <property type="entry name" value="ATPASE"/>
    <property type="match status" value="1"/>
</dbReference>
<evidence type="ECO:0000313" key="4">
    <source>
        <dbReference type="EMBL" id="POA08432.1"/>
    </source>
</evidence>